<dbReference type="InterPro" id="IPR051363">
    <property type="entry name" value="RLR_Helicase"/>
</dbReference>
<dbReference type="GO" id="GO:0005737">
    <property type="term" value="C:cytoplasm"/>
    <property type="evidence" value="ECO:0007669"/>
    <property type="project" value="TreeGrafter"/>
</dbReference>
<evidence type="ECO:0000313" key="1">
    <source>
        <dbReference type="EMBL" id="KAE8306823.1"/>
    </source>
</evidence>
<proteinExistence type="predicted"/>
<dbReference type="EMBL" id="ML738429">
    <property type="protein sequence ID" value="KAE8306823.1"/>
    <property type="molecule type" value="Genomic_DNA"/>
</dbReference>
<dbReference type="SUPFAM" id="SSF52540">
    <property type="entry name" value="P-loop containing nucleoside triphosphate hydrolases"/>
    <property type="match status" value="1"/>
</dbReference>
<dbReference type="Proteomes" id="UP000325433">
    <property type="component" value="Unassembled WGS sequence"/>
</dbReference>
<evidence type="ECO:0008006" key="3">
    <source>
        <dbReference type="Google" id="ProtNLM"/>
    </source>
</evidence>
<gene>
    <name evidence="1" type="ORF">BDV41DRAFT_557045</name>
</gene>
<dbReference type="Gene3D" id="3.40.50.300">
    <property type="entry name" value="P-loop containing nucleotide triphosphate hydrolases"/>
    <property type="match status" value="1"/>
</dbReference>
<reference evidence="2" key="1">
    <citation type="submission" date="2019-04" db="EMBL/GenBank/DDBJ databases">
        <title>Friends and foes A comparative genomics studyof 23 Aspergillus species from section Flavi.</title>
        <authorList>
            <consortium name="DOE Joint Genome Institute"/>
            <person name="Kjaerbolling I."/>
            <person name="Vesth T."/>
            <person name="Frisvad J.C."/>
            <person name="Nybo J.L."/>
            <person name="Theobald S."/>
            <person name="Kildgaard S."/>
            <person name="Isbrandt T."/>
            <person name="Kuo A."/>
            <person name="Sato A."/>
            <person name="Lyhne E.K."/>
            <person name="Kogle M.E."/>
            <person name="Wiebenga A."/>
            <person name="Kun R.S."/>
            <person name="Lubbers R.J."/>
            <person name="Makela M.R."/>
            <person name="Barry K."/>
            <person name="Chovatia M."/>
            <person name="Clum A."/>
            <person name="Daum C."/>
            <person name="Haridas S."/>
            <person name="He G."/>
            <person name="LaButti K."/>
            <person name="Lipzen A."/>
            <person name="Mondo S."/>
            <person name="Riley R."/>
            <person name="Salamov A."/>
            <person name="Simmons B.A."/>
            <person name="Magnuson J.K."/>
            <person name="Henrissat B."/>
            <person name="Mortensen U.H."/>
            <person name="Larsen T.O."/>
            <person name="Devries R.P."/>
            <person name="Grigoriev I.V."/>
            <person name="Machida M."/>
            <person name="Baker S.E."/>
            <person name="Andersen M.R."/>
        </authorList>
    </citation>
    <scope>NUCLEOTIDE SEQUENCE [LARGE SCALE GENOMIC DNA]</scope>
    <source>
        <strain evidence="2">CBS 130015</strain>
    </source>
</reference>
<accession>A0A5N6VER3</accession>
<sequence length="123" mass="13812">MKFGLGDDGVGRWSEQRIWDDALRGVRIVISTHAVLAEALAHRFVAMAKLALVVFDKAHHCFKHHPANCIMEDLYHPTKNEQGPESFPRILGLTASPIVRTKLHDIPQIERNLSAVCRAPRAQ</sequence>
<name>A0A5N6VER3_9EURO</name>
<dbReference type="PANTHER" id="PTHR14074:SF16">
    <property type="entry name" value="ANTIVIRAL INNATE IMMUNE RESPONSE RECEPTOR RIG-I"/>
    <property type="match status" value="1"/>
</dbReference>
<dbReference type="AlphaFoldDB" id="A0A5N6VER3"/>
<evidence type="ECO:0000313" key="2">
    <source>
        <dbReference type="Proteomes" id="UP000325433"/>
    </source>
</evidence>
<protein>
    <recommendedName>
        <fullName evidence="3">Helicase ATP-binding domain-containing protein</fullName>
    </recommendedName>
</protein>
<keyword evidence="2" id="KW-1185">Reference proteome</keyword>
<dbReference type="InterPro" id="IPR027417">
    <property type="entry name" value="P-loop_NTPase"/>
</dbReference>
<organism evidence="1 2">
    <name type="scientific">Aspergillus transmontanensis</name>
    <dbReference type="NCBI Taxonomy" id="1034304"/>
    <lineage>
        <taxon>Eukaryota</taxon>
        <taxon>Fungi</taxon>
        <taxon>Dikarya</taxon>
        <taxon>Ascomycota</taxon>
        <taxon>Pezizomycotina</taxon>
        <taxon>Eurotiomycetes</taxon>
        <taxon>Eurotiomycetidae</taxon>
        <taxon>Eurotiales</taxon>
        <taxon>Aspergillaceae</taxon>
        <taxon>Aspergillus</taxon>
        <taxon>Aspergillus subgen. Circumdati</taxon>
    </lineage>
</organism>
<dbReference type="PANTHER" id="PTHR14074">
    <property type="entry name" value="HELICASE WITH DEATH DOMAIN-RELATED"/>
    <property type="match status" value="1"/>
</dbReference>